<dbReference type="PANTHER" id="PTHR37319:SF1">
    <property type="entry name" value="TRANSPOSASE TN5 DIMERISATION DOMAIN-CONTAINING PROTEIN"/>
    <property type="match status" value="1"/>
</dbReference>
<dbReference type="SUPFAM" id="SSF53098">
    <property type="entry name" value="Ribonuclease H-like"/>
    <property type="match status" value="1"/>
</dbReference>
<dbReference type="Proteomes" id="UP000235659">
    <property type="component" value="Unassembled WGS sequence"/>
</dbReference>
<dbReference type="EMBL" id="CADIJZ010000103">
    <property type="protein sequence ID" value="CAB3745313.1"/>
    <property type="molecule type" value="Genomic_DNA"/>
</dbReference>
<dbReference type="Pfam" id="PF14706">
    <property type="entry name" value="Tnp_DNA_bind"/>
    <property type="match status" value="1"/>
</dbReference>
<reference evidence="3 6" key="2">
    <citation type="submission" date="2020-04" db="EMBL/GenBank/DDBJ databases">
        <authorList>
            <person name="De Canck E."/>
        </authorList>
    </citation>
    <scope>NUCLEOTIDE SEQUENCE [LARGE SCALE GENOMIC DNA]</scope>
    <source>
        <strain evidence="3 6">LMG 27174</strain>
    </source>
</reference>
<dbReference type="InterPro" id="IPR014735">
    <property type="entry name" value="Transposase_Tn5-like_N"/>
</dbReference>
<dbReference type="InterPro" id="IPR012337">
    <property type="entry name" value="RNaseH-like_sf"/>
</dbReference>
<feature type="domain" description="Transposase Tn5-like N-terminal" evidence="2">
    <location>
        <begin position="11"/>
        <end position="68"/>
    </location>
</feature>
<dbReference type="EMBL" id="PNXY01000097">
    <property type="protein sequence ID" value="PMS16113.1"/>
    <property type="molecule type" value="Genomic_DNA"/>
</dbReference>
<dbReference type="InterPro" id="IPR038215">
    <property type="entry name" value="TN5-like_N_sf"/>
</dbReference>
<dbReference type="AlphaFoldDB" id="A0A2N7VG37"/>
<keyword evidence="5" id="KW-1185">Reference proteome</keyword>
<dbReference type="Gene3D" id="1.10.246.40">
    <property type="entry name" value="Tn5 transposase, domain 1"/>
    <property type="match status" value="1"/>
</dbReference>
<protein>
    <submittedName>
        <fullName evidence="3">IS4 family transposase ISLpn5</fullName>
    </submittedName>
</protein>
<evidence type="ECO:0000313" key="5">
    <source>
        <dbReference type="Proteomes" id="UP000235659"/>
    </source>
</evidence>
<evidence type="ECO:0000313" key="6">
    <source>
        <dbReference type="Proteomes" id="UP000494205"/>
    </source>
</evidence>
<dbReference type="PANTHER" id="PTHR37319">
    <property type="entry name" value="TRANSPOSASE"/>
    <property type="match status" value="1"/>
</dbReference>
<dbReference type="InterPro" id="IPR003201">
    <property type="entry name" value="Transposase_Tn5"/>
</dbReference>
<feature type="domain" description="Transposase Tn5 dimerisation" evidence="1">
    <location>
        <begin position="370"/>
        <end position="452"/>
    </location>
</feature>
<evidence type="ECO:0000259" key="2">
    <source>
        <dbReference type="Pfam" id="PF14706"/>
    </source>
</evidence>
<reference evidence="4 5" key="1">
    <citation type="submission" date="2018-01" db="EMBL/GenBank/DDBJ databases">
        <title>Whole genome analyses suggest that Burkholderia sensu lato contains two further novel genera in the rhizoxinica-symbiotica group Mycetohabitans gen. nov., and Trinickia gen. nov.: implications for the evolution of diazotrophy and nodulation in the Burkholderiaceae.</title>
        <authorList>
            <person name="Estrada-de los Santos P."/>
            <person name="Palmer M."/>
            <person name="Chavez-Ramirez B."/>
            <person name="Beukes C."/>
            <person name="Steenkamp E.T."/>
            <person name="Hirsch A.M."/>
            <person name="Manyaka P."/>
            <person name="Maluk M."/>
            <person name="Lafos M."/>
            <person name="Crook M."/>
            <person name="Gross E."/>
            <person name="Simon M.F."/>
            <person name="Bueno dos Reis Junior F."/>
            <person name="Poole P.S."/>
            <person name="Venter S.N."/>
            <person name="James E.K."/>
        </authorList>
    </citation>
    <scope>NUCLEOTIDE SEQUENCE [LARGE SCALE GENOMIC DNA]</scope>
    <source>
        <strain evidence="4 5">WSM 3937</strain>
    </source>
</reference>
<proteinExistence type="predicted"/>
<dbReference type="Gene3D" id="3.90.350.10">
    <property type="entry name" value="Transposase Inhibitor Protein From Tn5, Chain A, domain 1"/>
    <property type="match status" value="1"/>
</dbReference>
<evidence type="ECO:0000259" key="1">
    <source>
        <dbReference type="Pfam" id="PF02281"/>
    </source>
</evidence>
<dbReference type="InterPro" id="IPR014737">
    <property type="entry name" value="Transposase_Tn5-like_C"/>
</dbReference>
<accession>A0A2N7VG37</accession>
<dbReference type="Gene3D" id="1.10.740.10">
    <property type="entry name" value="Transferase Inhibitor Protein From Tn5, Chain"/>
    <property type="match status" value="1"/>
</dbReference>
<dbReference type="RefSeq" id="WP_102636842.1">
    <property type="nucleotide sequence ID" value="NZ_CADIJZ010000103.1"/>
</dbReference>
<gene>
    <name evidence="4" type="ORF">C0Z16_36925</name>
    <name evidence="3" type="ORF">LMG27174_07314</name>
</gene>
<dbReference type="NCBIfam" id="NF033590">
    <property type="entry name" value="transpos_IS4_3"/>
    <property type="match status" value="1"/>
</dbReference>
<sequence length="467" mass="52522">MPSTDNQDDQDDWADIEFGAANLGDARLTSRLVALARRLASTPDCSFPRSMDAAELKAAYRFFDNDQVDTDGVLAPHIDQTLLRMTQVPVVLAVQDTTEFNLTHLGATEGLGYGTGNQSRGFMLHSLLAVTPEGLPLGVLGMKTWVRKDEDLGRRRQRSKRDFNDKESVKWLEGLNHLAALRTRCPDTRMVGVGDRESDVYEVFVAERPAGVDWLIRAAWDRRTAHPERYLWDTVTASAPLGEIELELPAQRNMARRTARLTLRCTQVSLIAPPRPSTRGTGRARLAPVDVFAIHALEANAAAGVEPLEWMLLSSVPTLTLDDALERLEWYARRWTIESWHRVLKSGCRIEARQFGNLERFVRATALFAVISWRIMYATLLGRADPDLSCGVLLQPDEWRALYCRVNRTSKPPAATPSLGEVVLWIAKLGGYLNRKHDHPPGPTVMWRGFLVLHEITEMYRIFSQDG</sequence>
<dbReference type="InterPro" id="IPR054836">
    <property type="entry name" value="Tn5_transposase"/>
</dbReference>
<dbReference type="Proteomes" id="UP000494205">
    <property type="component" value="Unassembled WGS sequence"/>
</dbReference>
<dbReference type="InterPro" id="IPR047768">
    <property type="entry name" value="Tn5p-like"/>
</dbReference>
<evidence type="ECO:0000313" key="4">
    <source>
        <dbReference type="EMBL" id="PMS16113.1"/>
    </source>
</evidence>
<dbReference type="OrthoDB" id="8617434at2"/>
<organism evidence="3 6">
    <name type="scientific">Paraburkholderia rhynchosiae</name>
    <dbReference type="NCBI Taxonomy" id="487049"/>
    <lineage>
        <taxon>Bacteria</taxon>
        <taxon>Pseudomonadati</taxon>
        <taxon>Pseudomonadota</taxon>
        <taxon>Betaproteobacteria</taxon>
        <taxon>Burkholderiales</taxon>
        <taxon>Burkholderiaceae</taxon>
        <taxon>Paraburkholderia</taxon>
    </lineage>
</organism>
<name>A0A2N7VG37_9BURK</name>
<evidence type="ECO:0000313" key="3">
    <source>
        <dbReference type="EMBL" id="CAB3745313.1"/>
    </source>
</evidence>
<dbReference type="Pfam" id="PF02281">
    <property type="entry name" value="Dimer_Tnp_Tn5"/>
    <property type="match status" value="1"/>
</dbReference>